<comment type="caution">
    <text evidence="3">The sequence shown here is derived from an EMBL/GenBank/DDBJ whole genome shotgun (WGS) entry which is preliminary data.</text>
</comment>
<comment type="subcellular location">
    <subcellularLocation>
        <location evidence="1">Nucleus</location>
    </subcellularLocation>
</comment>
<keyword evidence="2" id="KW-0539">Nucleus</keyword>
<dbReference type="InterPro" id="IPR021858">
    <property type="entry name" value="Fun_TF"/>
</dbReference>
<reference evidence="3" key="2">
    <citation type="journal article" date="2023" name="IMA Fungus">
        <title>Comparative genomic study of the Penicillium genus elucidates a diverse pangenome and 15 lateral gene transfer events.</title>
        <authorList>
            <person name="Petersen C."/>
            <person name="Sorensen T."/>
            <person name="Nielsen M.R."/>
            <person name="Sondergaard T.E."/>
            <person name="Sorensen J.L."/>
            <person name="Fitzpatrick D.A."/>
            <person name="Frisvad J.C."/>
            <person name="Nielsen K.L."/>
        </authorList>
    </citation>
    <scope>NUCLEOTIDE SEQUENCE</scope>
    <source>
        <strain evidence="3">IBT 30761</strain>
    </source>
</reference>
<dbReference type="Pfam" id="PF11951">
    <property type="entry name" value="Fungal_trans_2"/>
    <property type="match status" value="1"/>
</dbReference>
<dbReference type="GeneID" id="81357399"/>
<organism evidence="3 4">
    <name type="scientific">Penicillium argentinense</name>
    <dbReference type="NCBI Taxonomy" id="1131581"/>
    <lineage>
        <taxon>Eukaryota</taxon>
        <taxon>Fungi</taxon>
        <taxon>Dikarya</taxon>
        <taxon>Ascomycota</taxon>
        <taxon>Pezizomycotina</taxon>
        <taxon>Eurotiomycetes</taxon>
        <taxon>Eurotiomycetidae</taxon>
        <taxon>Eurotiales</taxon>
        <taxon>Aspergillaceae</taxon>
        <taxon>Penicillium</taxon>
    </lineage>
</organism>
<name>A0A9W9KAE1_9EURO</name>
<dbReference type="PANTHER" id="PTHR37534:SF20">
    <property type="entry name" value="PRO1A C6 ZINK-FINGER PROTEIN"/>
    <property type="match status" value="1"/>
</dbReference>
<sequence>MSTRSDINMGLLMGYMDYVFPALFPFYNPSILEGGRSWLPILATTNSGFGNSIISLTSYFFSIVPVVPGLDHDKCSTKTWEEVRNQIELALNNVQHDVAIWQSRGTDTSLRDGVNLLATIVQLLHIAPEIFTSCQWQVHLKAAVALFQQMLKHHGQSSVMSGQGIEVIMKDLVGGAPFITPVVERGAFSFFSSLLIMDDIIASTCLEKPSELLPLLHDLQTSSPKADPPRRLEEITGCQDWVFLVIGEVAAFDAWEKENERTGRESSFDLIPHIDVHTIEVRWQEGMKRLYLHQQYESSSPADIKSTRPLEYILRNSDCTYGLRWCSSETRYTITSVWAQAARVYTLSVFHGWWARESQISNCVEETLKHLDRITSPAQLRTLVWPICVTGCLAREEQRTKLLSILSKTGALGALRSVREALEIIQKVWGQQPDDGYTWDVASCLRCLGHRVLLV</sequence>
<evidence type="ECO:0000256" key="2">
    <source>
        <dbReference type="ARBA" id="ARBA00023242"/>
    </source>
</evidence>
<evidence type="ECO:0000256" key="1">
    <source>
        <dbReference type="ARBA" id="ARBA00004123"/>
    </source>
</evidence>
<dbReference type="PANTHER" id="PTHR37534">
    <property type="entry name" value="TRANSCRIPTIONAL ACTIVATOR PROTEIN UGA3"/>
    <property type="match status" value="1"/>
</dbReference>
<protein>
    <submittedName>
        <fullName evidence="3">Fungal-specific transcription factor domain-containing protein</fullName>
    </submittedName>
</protein>
<dbReference type="OrthoDB" id="5213892at2759"/>
<dbReference type="RefSeq" id="XP_056474579.1">
    <property type="nucleotide sequence ID" value="XM_056618420.1"/>
</dbReference>
<dbReference type="EMBL" id="JAPQKI010000005">
    <property type="protein sequence ID" value="KAJ5098925.1"/>
    <property type="molecule type" value="Genomic_DNA"/>
</dbReference>
<dbReference type="AlphaFoldDB" id="A0A9W9KAE1"/>
<dbReference type="GO" id="GO:0005634">
    <property type="term" value="C:nucleus"/>
    <property type="evidence" value="ECO:0007669"/>
    <property type="project" value="UniProtKB-SubCell"/>
</dbReference>
<keyword evidence="4" id="KW-1185">Reference proteome</keyword>
<reference evidence="3" key="1">
    <citation type="submission" date="2022-11" db="EMBL/GenBank/DDBJ databases">
        <authorList>
            <person name="Petersen C."/>
        </authorList>
    </citation>
    <scope>NUCLEOTIDE SEQUENCE</scope>
    <source>
        <strain evidence="3">IBT 30761</strain>
    </source>
</reference>
<evidence type="ECO:0000313" key="3">
    <source>
        <dbReference type="EMBL" id="KAJ5098925.1"/>
    </source>
</evidence>
<dbReference type="Proteomes" id="UP001149074">
    <property type="component" value="Unassembled WGS sequence"/>
</dbReference>
<evidence type="ECO:0000313" key="4">
    <source>
        <dbReference type="Proteomes" id="UP001149074"/>
    </source>
</evidence>
<gene>
    <name evidence="3" type="ORF">N7532_005926</name>
</gene>
<proteinExistence type="predicted"/>
<accession>A0A9W9KAE1</accession>